<sequence length="384" mass="42526">MAWRSVWLIFYSSLLRRESAIVCKNLALLSNPSLINRMKIMPALNVTPNNKQYQVETVQFDSETSFTLACSPQIKLLPANGGIRWRQYGSRQQQECEAVMLAQRMSLKHGLYNTGFSGGKIVVNSPHLPAQQPDVMAAIGELLNRYNGTMFTGCDINTSNEDMDYLRRFTPWILNAMDSPQIDTSIATGYGVWSSIHKVIALRLPHIARPVVAIHGMGKVGSEVARQCLSHGCDVVGYDLNPRAVFPEGVRRVDETQLFEQPSHVLCIASLSGILNSDNVTQVNTHWVVSSANSPFNSPVAEDVLMARGVHYLPDYVSNAGAVICDSIEMAFTERYNQMSQDQVNAYVYSVIGAKTEELLQRAALLFCEVGRLLQPVKSALLVA</sequence>
<dbReference type="GO" id="GO:0006520">
    <property type="term" value="P:amino acid metabolic process"/>
    <property type="evidence" value="ECO:0007669"/>
    <property type="project" value="InterPro"/>
</dbReference>
<comment type="similarity">
    <text evidence="2 5">Belongs to the Glu/Leu/Phe/Val dehydrogenases family.</text>
</comment>
<dbReference type="PANTHER" id="PTHR42722:SF1">
    <property type="entry name" value="VALINE DEHYDROGENASE"/>
    <property type="match status" value="1"/>
</dbReference>
<dbReference type="GO" id="GO:0016639">
    <property type="term" value="F:oxidoreductase activity, acting on the CH-NH2 group of donors, NAD or NADP as acceptor"/>
    <property type="evidence" value="ECO:0007669"/>
    <property type="project" value="InterPro"/>
</dbReference>
<proteinExistence type="inferred from homology"/>
<dbReference type="SUPFAM" id="SSF51735">
    <property type="entry name" value="NAD(P)-binding Rossmann-fold domains"/>
    <property type="match status" value="1"/>
</dbReference>
<evidence type="ECO:0000259" key="6">
    <source>
        <dbReference type="SMART" id="SM00839"/>
    </source>
</evidence>
<comment type="function">
    <text evidence="1">Catalyzes the reversible oxidative deamination of glutamate to alpha-ketoglutarate and ammonia.</text>
</comment>
<dbReference type="PRINTS" id="PR00082">
    <property type="entry name" value="GLFDHDRGNASE"/>
</dbReference>
<feature type="domain" description="Glutamate/phenylalanine/leucine/valine/L-tryptophan dehydrogenase C-terminal" evidence="6">
    <location>
        <begin position="182"/>
        <end position="381"/>
    </location>
</feature>
<keyword evidence="4" id="KW-0520">NAD</keyword>
<gene>
    <name evidence="7" type="primary">rosG</name>
</gene>
<dbReference type="PANTHER" id="PTHR42722">
    <property type="entry name" value="LEUCINE DEHYDROGENASE"/>
    <property type="match status" value="1"/>
</dbReference>
<dbReference type="Pfam" id="PF00208">
    <property type="entry name" value="ELFV_dehydrog"/>
    <property type="match status" value="1"/>
</dbReference>
<evidence type="ECO:0000256" key="2">
    <source>
        <dbReference type="ARBA" id="ARBA00006382"/>
    </source>
</evidence>
<dbReference type="InterPro" id="IPR006097">
    <property type="entry name" value="Glu/Leu/Phe/Val/Trp_DH_dimer"/>
</dbReference>
<keyword evidence="3 5" id="KW-0560">Oxidoreductase</keyword>
<dbReference type="Gene3D" id="3.40.50.720">
    <property type="entry name" value="NAD(P)-binding Rossmann-like Domain"/>
    <property type="match status" value="1"/>
</dbReference>
<dbReference type="InterPro" id="IPR006095">
    <property type="entry name" value="Glu/Leu/Phe/Val/Trp_DH"/>
</dbReference>
<reference evidence="7" key="1">
    <citation type="journal article" date="2016" name="Microbiology (Mosc.)">
        <title>The Fe2+ chelator Proferrorosamine A: a gene cluster of Erwinia rhapontici P45 involved in its synthesis and its impact on growth of Erwinia amylovora CFBP1430.</title>
        <authorList>
            <person name="Born Y."/>
            <person name="Remus-Emsermann M.N."/>
            <person name="Bieri M."/>
            <person name="Kamber T."/>
            <person name="Piel J."/>
            <person name="Pelludat C."/>
        </authorList>
    </citation>
    <scope>NUCLEOTIDE SEQUENCE</scope>
    <source>
        <strain evidence="7">P45</strain>
    </source>
</reference>
<dbReference type="AlphaFoldDB" id="A0A120HUS3"/>
<dbReference type="InterPro" id="IPR006096">
    <property type="entry name" value="Glu/Leu/Phe/Val/Trp_DH_C"/>
</dbReference>
<organism evidence="7">
    <name type="scientific">Erwinia rhapontici</name>
    <name type="common">Pectobacterium rhapontici</name>
    <dbReference type="NCBI Taxonomy" id="55212"/>
    <lineage>
        <taxon>Bacteria</taxon>
        <taxon>Pseudomonadati</taxon>
        <taxon>Pseudomonadota</taxon>
        <taxon>Gammaproteobacteria</taxon>
        <taxon>Enterobacterales</taxon>
        <taxon>Erwiniaceae</taxon>
        <taxon>Erwinia</taxon>
    </lineage>
</organism>
<evidence type="ECO:0000313" key="7">
    <source>
        <dbReference type="EMBL" id="AMB18973.1"/>
    </source>
</evidence>
<dbReference type="EMBL" id="KT210364">
    <property type="protein sequence ID" value="AMB18973.1"/>
    <property type="molecule type" value="Genomic_DNA"/>
</dbReference>
<evidence type="ECO:0000256" key="4">
    <source>
        <dbReference type="ARBA" id="ARBA00023027"/>
    </source>
</evidence>
<dbReference type="SMART" id="SM00839">
    <property type="entry name" value="ELFV_dehydrog"/>
    <property type="match status" value="1"/>
</dbReference>
<evidence type="ECO:0000256" key="5">
    <source>
        <dbReference type="RuleBase" id="RU004417"/>
    </source>
</evidence>
<dbReference type="InterPro" id="IPR016211">
    <property type="entry name" value="Glu/Phe/Leu/Val/Trp_DH_bac/arc"/>
</dbReference>
<dbReference type="InterPro" id="IPR036291">
    <property type="entry name" value="NAD(P)-bd_dom_sf"/>
</dbReference>
<dbReference type="SUPFAM" id="SSF53223">
    <property type="entry name" value="Aminoacid dehydrogenase-like, N-terminal domain"/>
    <property type="match status" value="1"/>
</dbReference>
<evidence type="ECO:0000256" key="3">
    <source>
        <dbReference type="ARBA" id="ARBA00023002"/>
    </source>
</evidence>
<dbReference type="Pfam" id="PF02812">
    <property type="entry name" value="ELFV_dehydrog_N"/>
    <property type="match status" value="1"/>
</dbReference>
<accession>A0A120HUS3</accession>
<evidence type="ECO:0000256" key="1">
    <source>
        <dbReference type="ARBA" id="ARBA00003868"/>
    </source>
</evidence>
<protein>
    <submittedName>
        <fullName evidence="7">RosG</fullName>
    </submittedName>
</protein>
<dbReference type="InterPro" id="IPR046346">
    <property type="entry name" value="Aminoacid_DH-like_N_sf"/>
</dbReference>
<dbReference type="Gene3D" id="3.40.50.10860">
    <property type="entry name" value="Leucine Dehydrogenase, chain A, domain 1"/>
    <property type="match status" value="1"/>
</dbReference>
<name>A0A120HUS3_ERWRD</name>